<organism evidence="2">
    <name type="scientific">hydrocarbon metagenome</name>
    <dbReference type="NCBI Taxonomy" id="938273"/>
    <lineage>
        <taxon>unclassified sequences</taxon>
        <taxon>metagenomes</taxon>
        <taxon>ecological metagenomes</taxon>
    </lineage>
</organism>
<feature type="domain" description="PIN" evidence="1">
    <location>
        <begin position="6"/>
        <end position="120"/>
    </location>
</feature>
<evidence type="ECO:0000259" key="1">
    <source>
        <dbReference type="Pfam" id="PF01850"/>
    </source>
</evidence>
<dbReference type="InterPro" id="IPR029060">
    <property type="entry name" value="PIN-like_dom_sf"/>
</dbReference>
<proteinExistence type="predicted"/>
<evidence type="ECO:0000313" key="2">
    <source>
        <dbReference type="EMBL" id="KUG25446.1"/>
    </source>
</evidence>
<dbReference type="Gene3D" id="3.40.50.1010">
    <property type="entry name" value="5'-nuclease"/>
    <property type="match status" value="1"/>
</dbReference>
<dbReference type="InterPro" id="IPR002716">
    <property type="entry name" value="PIN_dom"/>
</dbReference>
<dbReference type="CDD" id="cd18692">
    <property type="entry name" value="PIN_VapC-like"/>
    <property type="match status" value="1"/>
</dbReference>
<name>A0A0W8FX65_9ZZZZ</name>
<dbReference type="AlphaFoldDB" id="A0A0W8FX65"/>
<reference evidence="2" key="1">
    <citation type="journal article" date="2015" name="Proc. Natl. Acad. Sci. U.S.A.">
        <title>Networks of energetic and metabolic interactions define dynamics in microbial communities.</title>
        <authorList>
            <person name="Embree M."/>
            <person name="Liu J.K."/>
            <person name="Al-Bassam M.M."/>
            <person name="Zengler K."/>
        </authorList>
    </citation>
    <scope>NUCLEOTIDE SEQUENCE</scope>
</reference>
<comment type="caution">
    <text evidence="2">The sequence shown here is derived from an EMBL/GenBank/DDBJ whole genome shotgun (WGS) entry which is preliminary data.</text>
</comment>
<dbReference type="Pfam" id="PF01850">
    <property type="entry name" value="PIN"/>
    <property type="match status" value="1"/>
</dbReference>
<accession>A0A0W8FX65</accession>
<dbReference type="SUPFAM" id="SSF88723">
    <property type="entry name" value="PIN domain-like"/>
    <property type="match status" value="1"/>
</dbReference>
<protein>
    <submittedName>
        <fullName evidence="2">Pin domain protein</fullName>
    </submittedName>
</protein>
<dbReference type="EMBL" id="LNQE01000682">
    <property type="protein sequence ID" value="KUG25446.1"/>
    <property type="molecule type" value="Genomic_DNA"/>
</dbReference>
<sequence length="137" mass="15529">MTEKFFIDTNILIYTIDNHYPKKKIISRELIAKLFEDASGIISTQVLQEFYYTAVNKLNSDPKIIKALLKSFEDLEIVQINTTIIHNAIDCSITNKISFWDALIITAAESANCNKLFSEDLNNGQVINGVEIVNPFI</sequence>
<gene>
    <name evidence="2" type="ORF">ASZ90_004731</name>
</gene>